<dbReference type="InterPro" id="IPR027417">
    <property type="entry name" value="P-loop_NTPase"/>
</dbReference>
<dbReference type="CDD" id="cd17930">
    <property type="entry name" value="DEXHc_cas3"/>
    <property type="match status" value="1"/>
</dbReference>
<dbReference type="PANTHER" id="PTHR47962:SF5">
    <property type="entry name" value="ATP-DEPENDENT HELICASE LHR-RELATED"/>
    <property type="match status" value="1"/>
</dbReference>
<dbReference type="Gene3D" id="3.40.50.300">
    <property type="entry name" value="P-loop containing nucleotide triphosphate hydrolases"/>
    <property type="match status" value="2"/>
</dbReference>
<organism evidence="11 12">
    <name type="scientific">Microvirga thermotolerans</name>
    <dbReference type="NCBI Taxonomy" id="2651334"/>
    <lineage>
        <taxon>Bacteria</taxon>
        <taxon>Pseudomonadati</taxon>
        <taxon>Pseudomonadota</taxon>
        <taxon>Alphaproteobacteria</taxon>
        <taxon>Hyphomicrobiales</taxon>
        <taxon>Methylobacteriaceae</taxon>
        <taxon>Microvirga</taxon>
    </lineage>
</organism>
<dbReference type="Pfam" id="PF00270">
    <property type="entry name" value="DEAD"/>
    <property type="match status" value="1"/>
</dbReference>
<dbReference type="AlphaFoldDB" id="A0A5P9JZK2"/>
<keyword evidence="6" id="KW-0347">Helicase</keyword>
<evidence type="ECO:0000259" key="9">
    <source>
        <dbReference type="PROSITE" id="PS51192"/>
    </source>
</evidence>
<evidence type="ECO:0000256" key="6">
    <source>
        <dbReference type="ARBA" id="ARBA00022806"/>
    </source>
</evidence>
<evidence type="ECO:0000256" key="2">
    <source>
        <dbReference type="ARBA" id="ARBA00009046"/>
    </source>
</evidence>
<keyword evidence="7" id="KW-0067">ATP-binding</keyword>
<comment type="similarity">
    <text evidence="1">In the N-terminal section; belongs to the CRISPR-associated nuclease Cas3-HD family.</text>
</comment>
<accession>A0A5P9JZK2</accession>
<keyword evidence="11" id="KW-0255">Endonuclease</keyword>
<dbReference type="InterPro" id="IPR014001">
    <property type="entry name" value="Helicase_ATP-bd"/>
</dbReference>
<dbReference type="InterPro" id="IPR052511">
    <property type="entry name" value="ATP-dep_Helicase"/>
</dbReference>
<dbReference type="EMBL" id="CP045423">
    <property type="protein sequence ID" value="QFU18027.1"/>
    <property type="molecule type" value="Genomic_DNA"/>
</dbReference>
<comment type="similarity">
    <text evidence="2">In the central section; belongs to the CRISPR-associated helicase Cas3 family.</text>
</comment>
<dbReference type="GO" id="GO:0005524">
    <property type="term" value="F:ATP binding"/>
    <property type="evidence" value="ECO:0007669"/>
    <property type="project" value="UniProtKB-KW"/>
</dbReference>
<protein>
    <submittedName>
        <fullName evidence="11">CRISPR-associated endonuclease Cas3</fullName>
    </submittedName>
</protein>
<dbReference type="CDD" id="cd09641">
    <property type="entry name" value="Cas3''_I"/>
    <property type="match status" value="1"/>
</dbReference>
<feature type="domain" description="Helicase ATP-binding" evidence="9">
    <location>
        <begin position="240"/>
        <end position="426"/>
    </location>
</feature>
<dbReference type="Proteomes" id="UP000325614">
    <property type="component" value="Chromosome"/>
</dbReference>
<keyword evidence="8" id="KW-0051">Antiviral defense</keyword>
<dbReference type="PROSITE" id="PS51192">
    <property type="entry name" value="HELICASE_ATP_BIND_1"/>
    <property type="match status" value="1"/>
</dbReference>
<evidence type="ECO:0000256" key="8">
    <source>
        <dbReference type="ARBA" id="ARBA00023118"/>
    </source>
</evidence>
<dbReference type="SUPFAM" id="SSF52540">
    <property type="entry name" value="P-loop containing nucleoside triphosphate hydrolases"/>
    <property type="match status" value="1"/>
</dbReference>
<dbReference type="Gene3D" id="1.10.3210.30">
    <property type="match status" value="1"/>
</dbReference>
<dbReference type="PROSITE" id="PS51643">
    <property type="entry name" value="HD_CAS3"/>
    <property type="match status" value="1"/>
</dbReference>
<proteinExistence type="inferred from homology"/>
<evidence type="ECO:0000256" key="1">
    <source>
        <dbReference type="ARBA" id="ARBA00006847"/>
    </source>
</evidence>
<dbReference type="GO" id="GO:0046872">
    <property type="term" value="F:metal ion binding"/>
    <property type="evidence" value="ECO:0007669"/>
    <property type="project" value="UniProtKB-KW"/>
</dbReference>
<evidence type="ECO:0000259" key="10">
    <source>
        <dbReference type="PROSITE" id="PS51643"/>
    </source>
</evidence>
<keyword evidence="12" id="KW-1185">Reference proteome</keyword>
<reference evidence="11 12" key="1">
    <citation type="submission" date="2019-10" db="EMBL/GenBank/DDBJ databases">
        <title>Isolation, Identification of Microvirga thermotolerans HR1, a novel thermophilic bacterium and Comparative Genomics of the genus Microvirga.</title>
        <authorList>
            <person name="Li J."/>
            <person name="Zhang W."/>
            <person name="Lin M."/>
            <person name="Wang J."/>
        </authorList>
    </citation>
    <scope>NUCLEOTIDE SEQUENCE [LARGE SCALE GENOMIC DNA]</scope>
    <source>
        <strain evidence="11 12">HR1</strain>
    </source>
</reference>
<evidence type="ECO:0000256" key="7">
    <source>
        <dbReference type="ARBA" id="ARBA00022840"/>
    </source>
</evidence>
<sequence length="757" mass="83461">MWYAHSTNLADRSDWEPLRDHLRHVGDRARSFAARFGAGEFGEVLGLLHDLGKYDPNFLRRLEGEGLRHEHSTAGAVIASRRYGPIGKLLAYAVAGHHAGLADGVRDERGDIQRRSLAERLGDAKSIEQAEAALARAQADGLALPAGLNGVPLQGERQHPGFDIAFFGRMLFSCLVDADYLATESFYVQTCRSSAERAGFPDVAALRETLDAYLAGEIAPKADRSALNRLRSDILSHARALADRPPGVFTLTVPTGGGKTLTSLAFALDHAVRHGLDRIVYVIPFTSIIEQTADVFRTALAPHADAVLEHHSAFDEMKLREDDTRDKLRLAAENWDAPLIVTTAVQFFESLFSDRPSRCRKLHHLARSVIVLDEAQTLPVSLLRPCVAALGELVRRYGASLVLCTATQPVLHENPAEKDRSFKGGLPKGVELAPDPSRLFENLRRATITHAGTLADDALAERLAQAEQVLCIVNTRTHAQDLYRILAGRSGTYHLSTLMCAAHRREILAEIRQRLKDGAPCRVVSTSLIEAGVDIDFPLVYRAQAGLDSIAQAAGRCNREGLRPVDRSPTVVFDVADEKHVLKSLNLYADVARGFLRRGRDPRTPEVMEEYFREVYWLKGNDELDRPGILRRCAEGGRRLDLPFASVAQDFRMIDSVFAPIIVPWGDARALVEELRRMAALPEPVPVGRLARKLQPYAVGIPEQIRARLVATAAASVVGGSRFGDQFVWLENADLYRPDVGLVWEDPTFREAGSLIC</sequence>
<evidence type="ECO:0000256" key="5">
    <source>
        <dbReference type="ARBA" id="ARBA00022801"/>
    </source>
</evidence>
<dbReference type="InterPro" id="IPR006483">
    <property type="entry name" value="CRISPR-assoc_Cas3_HD"/>
</dbReference>
<keyword evidence="3" id="KW-0479">Metal-binding</keyword>
<dbReference type="GO" id="GO:0004519">
    <property type="term" value="F:endonuclease activity"/>
    <property type="evidence" value="ECO:0007669"/>
    <property type="project" value="UniProtKB-KW"/>
</dbReference>
<dbReference type="InterPro" id="IPR011545">
    <property type="entry name" value="DEAD/DEAH_box_helicase_dom"/>
</dbReference>
<dbReference type="Pfam" id="PF22590">
    <property type="entry name" value="Cas3-like_C_2"/>
    <property type="match status" value="1"/>
</dbReference>
<evidence type="ECO:0000313" key="11">
    <source>
        <dbReference type="EMBL" id="QFU18027.1"/>
    </source>
</evidence>
<gene>
    <name evidence="11" type="ORF">GDR74_04885</name>
</gene>
<evidence type="ECO:0000313" key="12">
    <source>
        <dbReference type="Proteomes" id="UP000325614"/>
    </source>
</evidence>
<dbReference type="SMART" id="SM00487">
    <property type="entry name" value="DEXDc"/>
    <property type="match status" value="1"/>
</dbReference>
<name>A0A5P9JZK2_9HYPH</name>
<dbReference type="InterPro" id="IPR006674">
    <property type="entry name" value="HD_domain"/>
</dbReference>
<dbReference type="GO" id="GO:0051607">
    <property type="term" value="P:defense response to virus"/>
    <property type="evidence" value="ECO:0007669"/>
    <property type="project" value="UniProtKB-KW"/>
</dbReference>
<dbReference type="KEGG" id="mico:GDR74_04885"/>
<dbReference type="PANTHER" id="PTHR47962">
    <property type="entry name" value="ATP-DEPENDENT HELICASE LHR-RELATED-RELATED"/>
    <property type="match status" value="1"/>
</dbReference>
<dbReference type="Pfam" id="PF01966">
    <property type="entry name" value="HD"/>
    <property type="match status" value="1"/>
</dbReference>
<evidence type="ECO:0000256" key="3">
    <source>
        <dbReference type="ARBA" id="ARBA00022723"/>
    </source>
</evidence>
<keyword evidence="4" id="KW-0547">Nucleotide-binding</keyword>
<dbReference type="InterPro" id="IPR054712">
    <property type="entry name" value="Cas3-like_dom"/>
</dbReference>
<keyword evidence="11" id="KW-0540">Nuclease</keyword>
<dbReference type="SUPFAM" id="SSF109604">
    <property type="entry name" value="HD-domain/PDEase-like"/>
    <property type="match status" value="1"/>
</dbReference>
<dbReference type="InterPro" id="IPR038257">
    <property type="entry name" value="CRISPR-assoc_Cas3_HD_sf"/>
</dbReference>
<feature type="domain" description="HD Cas3-type" evidence="10">
    <location>
        <begin position="11"/>
        <end position="181"/>
    </location>
</feature>
<dbReference type="GO" id="GO:0003677">
    <property type="term" value="F:DNA binding"/>
    <property type="evidence" value="ECO:0007669"/>
    <property type="project" value="TreeGrafter"/>
</dbReference>
<dbReference type="GO" id="GO:0016887">
    <property type="term" value="F:ATP hydrolysis activity"/>
    <property type="evidence" value="ECO:0007669"/>
    <property type="project" value="TreeGrafter"/>
</dbReference>
<dbReference type="GO" id="GO:0004386">
    <property type="term" value="F:helicase activity"/>
    <property type="evidence" value="ECO:0007669"/>
    <property type="project" value="UniProtKB-KW"/>
</dbReference>
<dbReference type="NCBIfam" id="TIGR01596">
    <property type="entry name" value="cas3_HD"/>
    <property type="match status" value="1"/>
</dbReference>
<keyword evidence="5" id="KW-0378">Hydrolase</keyword>
<evidence type="ECO:0000256" key="4">
    <source>
        <dbReference type="ARBA" id="ARBA00022741"/>
    </source>
</evidence>